<dbReference type="SMART" id="SM00248">
    <property type="entry name" value="ANK"/>
    <property type="match status" value="2"/>
</dbReference>
<keyword evidence="8" id="KW-0964">Secreted</keyword>
<gene>
    <name evidence="9" type="ORF">VFH_I186000</name>
</gene>
<feature type="chain" id="PRO_5043089847" description="Pectin acetylesterase" evidence="8">
    <location>
        <begin position="22"/>
        <end position="257"/>
    </location>
</feature>
<evidence type="ECO:0000256" key="7">
    <source>
        <dbReference type="PROSITE-ProRule" id="PRU00023"/>
    </source>
</evidence>
<dbReference type="Gene3D" id="1.25.40.20">
    <property type="entry name" value="Ankyrin repeat-containing domain"/>
    <property type="match status" value="1"/>
</dbReference>
<name>A0AAV0Z9I6_VICFA</name>
<dbReference type="SUPFAM" id="SSF48403">
    <property type="entry name" value="Ankyrin repeat"/>
    <property type="match status" value="1"/>
</dbReference>
<dbReference type="EC" id="3.1.1.-" evidence="8"/>
<dbReference type="PANTHER" id="PTHR21562">
    <property type="entry name" value="NOTUM-RELATED"/>
    <property type="match status" value="1"/>
</dbReference>
<dbReference type="InterPro" id="IPR036770">
    <property type="entry name" value="Ankyrin_rpt-contain_sf"/>
</dbReference>
<proteinExistence type="inferred from homology"/>
<evidence type="ECO:0000313" key="10">
    <source>
        <dbReference type="Proteomes" id="UP001157006"/>
    </source>
</evidence>
<feature type="signal peptide" evidence="8">
    <location>
        <begin position="1"/>
        <end position="21"/>
    </location>
</feature>
<dbReference type="EMBL" id="OX451735">
    <property type="protein sequence ID" value="CAI8595330.1"/>
    <property type="molecule type" value="Genomic_DNA"/>
</dbReference>
<comment type="subcellular location">
    <subcellularLocation>
        <location evidence="3">Cell membrane</location>
        <topology evidence="3">Peripheral membrane protein</topology>
        <orientation evidence="3">Cytoplasmic side</orientation>
    </subcellularLocation>
    <subcellularLocation>
        <location evidence="2 8">Secreted</location>
        <location evidence="2 8">Cell wall</location>
    </subcellularLocation>
</comment>
<protein>
    <recommendedName>
        <fullName evidence="8">Pectin acetylesterase</fullName>
        <ecNumber evidence="8">3.1.1.-</ecNumber>
    </recommendedName>
</protein>
<evidence type="ECO:0000256" key="5">
    <source>
        <dbReference type="ARBA" id="ARBA00022512"/>
    </source>
</evidence>
<dbReference type="Proteomes" id="UP001157006">
    <property type="component" value="Chromosome 1S"/>
</dbReference>
<reference evidence="9 10" key="1">
    <citation type="submission" date="2023-01" db="EMBL/GenBank/DDBJ databases">
        <authorList>
            <person name="Kreplak J."/>
        </authorList>
    </citation>
    <scope>NUCLEOTIDE SEQUENCE [LARGE SCALE GENOMIC DNA]</scope>
</reference>
<evidence type="ECO:0000256" key="4">
    <source>
        <dbReference type="ARBA" id="ARBA00005784"/>
    </source>
</evidence>
<dbReference type="InterPro" id="IPR004963">
    <property type="entry name" value="PAE/NOTUM"/>
</dbReference>
<dbReference type="Pfam" id="PF03283">
    <property type="entry name" value="PAE"/>
    <property type="match status" value="1"/>
</dbReference>
<dbReference type="GO" id="GO:0009505">
    <property type="term" value="C:plant-type cell wall"/>
    <property type="evidence" value="ECO:0007669"/>
    <property type="project" value="TreeGrafter"/>
</dbReference>
<organism evidence="9 10">
    <name type="scientific">Vicia faba</name>
    <name type="common">Broad bean</name>
    <name type="synonym">Faba vulgaris</name>
    <dbReference type="NCBI Taxonomy" id="3906"/>
    <lineage>
        <taxon>Eukaryota</taxon>
        <taxon>Viridiplantae</taxon>
        <taxon>Streptophyta</taxon>
        <taxon>Embryophyta</taxon>
        <taxon>Tracheophyta</taxon>
        <taxon>Spermatophyta</taxon>
        <taxon>Magnoliopsida</taxon>
        <taxon>eudicotyledons</taxon>
        <taxon>Gunneridae</taxon>
        <taxon>Pentapetalae</taxon>
        <taxon>rosids</taxon>
        <taxon>fabids</taxon>
        <taxon>Fabales</taxon>
        <taxon>Fabaceae</taxon>
        <taxon>Papilionoideae</taxon>
        <taxon>50 kb inversion clade</taxon>
        <taxon>NPAAA clade</taxon>
        <taxon>Hologalegina</taxon>
        <taxon>IRL clade</taxon>
        <taxon>Fabeae</taxon>
        <taxon>Vicia</taxon>
    </lineage>
</organism>
<keyword evidence="8" id="KW-0378">Hydrolase</keyword>
<feature type="repeat" description="ANK" evidence="7">
    <location>
        <begin position="198"/>
        <end position="230"/>
    </location>
</feature>
<dbReference type="Pfam" id="PF00023">
    <property type="entry name" value="Ank"/>
    <property type="match status" value="1"/>
</dbReference>
<comment type="function">
    <text evidence="1 8">Hydrolyzes acetyl esters in homogalacturonan regions of pectin. In type I primary cell wall, galacturonic acid residues of pectin can be acetylated at the O-2 and O-3 positions. Decreasing the degree of acetylation of pectin gels in vitro alters their physical properties.</text>
</comment>
<dbReference type="GO" id="GO:0005886">
    <property type="term" value="C:plasma membrane"/>
    <property type="evidence" value="ECO:0007669"/>
    <property type="project" value="UniProtKB-SubCell"/>
</dbReference>
<keyword evidence="5 8" id="KW-0134">Cell wall</keyword>
<dbReference type="PANTHER" id="PTHR21562:SF5">
    <property type="entry name" value="PECTIN ACETYLESTERASE 12"/>
    <property type="match status" value="1"/>
</dbReference>
<sequence>MVKLFWVSIVIALVFIKLVDAYHINETELSILEAHEGYSFSSNLVNQPRMVGITFIQSAAAKGAVCLDGTLPAYHFDRGYGSGANSWIVNLEGGAWCNNVRTCVYRKTTRRGSSNFMEKAIPFTGIMSNNPRENPDFFNWNRVKIRYCDGASFTELALQTTEEETNLYPIHMAARLGLCNILQCLINGNCNLDSQTKLGDTALMVCTRYKHEKCLRVLVSSGADLGIVNSFGHCATSTATSIHWTKEYQKAVLDIIR</sequence>
<keyword evidence="6 8" id="KW-0961">Cell wall biogenesis/degradation</keyword>
<dbReference type="GO" id="GO:0071555">
    <property type="term" value="P:cell wall organization"/>
    <property type="evidence" value="ECO:0007669"/>
    <property type="project" value="UniProtKB-KW"/>
</dbReference>
<evidence type="ECO:0000256" key="1">
    <source>
        <dbReference type="ARBA" id="ARBA00003534"/>
    </source>
</evidence>
<evidence type="ECO:0000313" key="9">
    <source>
        <dbReference type="EMBL" id="CAI8595330.1"/>
    </source>
</evidence>
<evidence type="ECO:0000256" key="6">
    <source>
        <dbReference type="ARBA" id="ARBA00023316"/>
    </source>
</evidence>
<accession>A0AAV0Z9I6</accession>
<dbReference type="PROSITE" id="PS50088">
    <property type="entry name" value="ANK_REPEAT"/>
    <property type="match status" value="1"/>
</dbReference>
<keyword evidence="7" id="KW-0040">ANK repeat</keyword>
<dbReference type="AlphaFoldDB" id="A0AAV0Z9I6"/>
<comment type="similarity">
    <text evidence="4 8">Belongs to the pectinacetylesterase family.</text>
</comment>
<evidence type="ECO:0000256" key="3">
    <source>
        <dbReference type="ARBA" id="ARBA00004413"/>
    </source>
</evidence>
<dbReference type="GO" id="GO:0052793">
    <property type="term" value="F:pectin acetylesterase activity"/>
    <property type="evidence" value="ECO:0007669"/>
    <property type="project" value="TreeGrafter"/>
</dbReference>
<keyword evidence="8" id="KW-0732">Signal</keyword>
<evidence type="ECO:0000256" key="2">
    <source>
        <dbReference type="ARBA" id="ARBA00004191"/>
    </source>
</evidence>
<evidence type="ECO:0000256" key="8">
    <source>
        <dbReference type="RuleBase" id="RU363114"/>
    </source>
</evidence>
<keyword evidence="10" id="KW-1185">Reference proteome</keyword>
<dbReference type="InterPro" id="IPR002110">
    <property type="entry name" value="Ankyrin_rpt"/>
</dbReference>